<comment type="subcellular location">
    <subcellularLocation>
        <location evidence="13">Cytoplasm</location>
    </subcellularLocation>
</comment>
<dbReference type="PROSITE" id="PS00957">
    <property type="entry name" value="NAD_G3PDH"/>
    <property type="match status" value="1"/>
</dbReference>
<keyword evidence="21" id="KW-1185">Reference proteome</keyword>
<evidence type="ECO:0000259" key="18">
    <source>
        <dbReference type="Pfam" id="PF01210"/>
    </source>
</evidence>
<feature type="binding site" evidence="13">
    <location>
        <position position="106"/>
    </location>
    <ligand>
        <name>sn-glycerol 3-phosphate</name>
        <dbReference type="ChEBI" id="CHEBI:57597"/>
    </ligand>
</feature>
<keyword evidence="7 13" id="KW-0594">Phospholipid biosynthesis</keyword>
<evidence type="ECO:0000256" key="2">
    <source>
        <dbReference type="ARBA" id="ARBA00022516"/>
    </source>
</evidence>
<dbReference type="AlphaFoldDB" id="A0AAE9Y846"/>
<dbReference type="FunFam" id="1.10.1040.10:FF:000001">
    <property type="entry name" value="Glycerol-3-phosphate dehydrogenase [NAD(P)+]"/>
    <property type="match status" value="1"/>
</dbReference>
<feature type="binding site" evidence="13">
    <location>
        <position position="32"/>
    </location>
    <ligand>
        <name>NADPH</name>
        <dbReference type="ChEBI" id="CHEBI:57783"/>
    </ligand>
</feature>
<feature type="binding site" evidence="15">
    <location>
        <position position="106"/>
    </location>
    <ligand>
        <name>substrate</name>
    </ligand>
</feature>
<evidence type="ECO:0000256" key="9">
    <source>
        <dbReference type="ARBA" id="ARBA00052716"/>
    </source>
</evidence>
<comment type="catalytic activity">
    <reaction evidence="9">
        <text>sn-glycerol 3-phosphate + NADP(+) = dihydroxyacetone phosphate + NADPH + H(+)</text>
        <dbReference type="Rhea" id="RHEA:11096"/>
        <dbReference type="ChEBI" id="CHEBI:15378"/>
        <dbReference type="ChEBI" id="CHEBI:57597"/>
        <dbReference type="ChEBI" id="CHEBI:57642"/>
        <dbReference type="ChEBI" id="CHEBI:57783"/>
        <dbReference type="ChEBI" id="CHEBI:58349"/>
        <dbReference type="EC" id="1.1.1.94"/>
    </reaction>
    <physiologicalReaction direction="right-to-left" evidence="9">
        <dbReference type="Rhea" id="RHEA:11098"/>
    </physiologicalReaction>
</comment>
<evidence type="ECO:0000256" key="14">
    <source>
        <dbReference type="PIRSR" id="PIRSR000114-1"/>
    </source>
</evidence>
<gene>
    <name evidence="13" type="primary">gpsA</name>
    <name evidence="20" type="ORF">PO878_06220</name>
</gene>
<keyword evidence="8 13" id="KW-1208">Phospholipid metabolism</keyword>
<feature type="binding site" evidence="13">
    <location>
        <position position="253"/>
    </location>
    <ligand>
        <name>NADPH</name>
        <dbReference type="ChEBI" id="CHEBI:57783"/>
    </ligand>
</feature>
<dbReference type="InterPro" id="IPR006168">
    <property type="entry name" value="G3P_DH_NAD-dep"/>
</dbReference>
<evidence type="ECO:0000256" key="3">
    <source>
        <dbReference type="ARBA" id="ARBA00022857"/>
    </source>
</evidence>
<dbReference type="RefSeq" id="WP_272737839.1">
    <property type="nucleotide sequence ID" value="NZ_CP116942.1"/>
</dbReference>
<dbReference type="GO" id="GO:0051287">
    <property type="term" value="F:NAD binding"/>
    <property type="evidence" value="ECO:0007669"/>
    <property type="project" value="InterPro"/>
</dbReference>
<proteinExistence type="inferred from homology"/>
<dbReference type="PIRSF" id="PIRSF000114">
    <property type="entry name" value="Glycerol-3-P_dh"/>
    <property type="match status" value="1"/>
</dbReference>
<feature type="binding site" evidence="13">
    <location>
        <position position="253"/>
    </location>
    <ligand>
        <name>sn-glycerol 3-phosphate</name>
        <dbReference type="ChEBI" id="CHEBI:57597"/>
    </ligand>
</feature>
<keyword evidence="13" id="KW-0963">Cytoplasm</keyword>
<feature type="binding site" evidence="13">
    <location>
        <position position="252"/>
    </location>
    <ligand>
        <name>sn-glycerol 3-phosphate</name>
        <dbReference type="ChEBI" id="CHEBI:57597"/>
    </ligand>
</feature>
<dbReference type="KEGG" id="ima:PO878_06220"/>
<keyword evidence="13" id="KW-0547">Nucleotide-binding</keyword>
<feature type="domain" description="Glycerol-3-phosphate dehydrogenase NAD-dependent C-terminal" evidence="19">
    <location>
        <begin position="178"/>
        <end position="317"/>
    </location>
</feature>
<dbReference type="Gene3D" id="3.40.50.720">
    <property type="entry name" value="NAD(P)-binding Rossmann-like Domain"/>
    <property type="match status" value="1"/>
</dbReference>
<feature type="binding site" evidence="16">
    <location>
        <begin position="9"/>
        <end position="14"/>
    </location>
    <ligand>
        <name>NAD(+)</name>
        <dbReference type="ChEBI" id="CHEBI:57540"/>
    </ligand>
</feature>
<feature type="binding site" evidence="16">
    <location>
        <position position="138"/>
    </location>
    <ligand>
        <name>NAD(+)</name>
        <dbReference type="ChEBI" id="CHEBI:57540"/>
    </ligand>
</feature>
<dbReference type="NCBIfam" id="NF000940">
    <property type="entry name" value="PRK00094.1-2"/>
    <property type="match status" value="1"/>
</dbReference>
<dbReference type="GO" id="GO:0006650">
    <property type="term" value="P:glycerophospholipid metabolic process"/>
    <property type="evidence" value="ECO:0007669"/>
    <property type="project" value="UniProtKB-UniRule"/>
</dbReference>
<feature type="binding site" evidence="16">
    <location>
        <position position="253"/>
    </location>
    <ligand>
        <name>NAD(+)</name>
        <dbReference type="ChEBI" id="CHEBI:57540"/>
    </ligand>
</feature>
<evidence type="ECO:0000256" key="15">
    <source>
        <dbReference type="PIRSR" id="PIRSR000114-2"/>
    </source>
</evidence>
<dbReference type="Proteomes" id="UP001216390">
    <property type="component" value="Chromosome"/>
</dbReference>
<dbReference type="InterPro" id="IPR011128">
    <property type="entry name" value="G3P_DH_NAD-dep_N"/>
</dbReference>
<dbReference type="GO" id="GO:0047952">
    <property type="term" value="F:glycerol-3-phosphate dehydrogenase [NAD(P)+] activity"/>
    <property type="evidence" value="ECO:0007669"/>
    <property type="project" value="UniProtKB-UniRule"/>
</dbReference>
<dbReference type="Gene3D" id="1.10.1040.10">
    <property type="entry name" value="N-(1-d-carboxylethyl)-l-norvaline Dehydrogenase, domain 2"/>
    <property type="match status" value="1"/>
</dbReference>
<evidence type="ECO:0000256" key="17">
    <source>
        <dbReference type="RuleBase" id="RU000437"/>
    </source>
</evidence>
<keyword evidence="3 13" id="KW-0521">NADP</keyword>
<feature type="binding site" evidence="13">
    <location>
        <position position="12"/>
    </location>
    <ligand>
        <name>NADPH</name>
        <dbReference type="ChEBI" id="CHEBI:57783"/>
    </ligand>
</feature>
<evidence type="ECO:0000256" key="10">
    <source>
        <dbReference type="ARBA" id="ARBA00066687"/>
    </source>
</evidence>
<dbReference type="SUPFAM" id="SSF51735">
    <property type="entry name" value="NAD(P)-binding Rossmann-fold domains"/>
    <property type="match status" value="1"/>
</dbReference>
<dbReference type="HAMAP" id="MF_00394">
    <property type="entry name" value="NAD_Glyc3P_dehydrog"/>
    <property type="match status" value="1"/>
</dbReference>
<dbReference type="PRINTS" id="PR00077">
    <property type="entry name" value="GPDHDRGNASE"/>
</dbReference>
<feature type="binding site" evidence="15">
    <location>
        <begin position="253"/>
        <end position="254"/>
    </location>
    <ligand>
        <name>substrate</name>
    </ligand>
</feature>
<protein>
    <recommendedName>
        <fullName evidence="11 13">Glycerol-3-phosphate dehydrogenase [NAD(P)+]</fullName>
        <ecNumber evidence="10 13">1.1.1.94</ecNumber>
    </recommendedName>
    <alternativeName>
        <fullName evidence="13">NAD(P)(+)-dependent glycerol-3-phosphate dehydrogenase</fullName>
    </alternativeName>
    <alternativeName>
        <fullName evidence="12 13">NAD(P)H-dependent dihydroxyacetone-phosphate reductase</fullName>
    </alternativeName>
</protein>
<feature type="binding site" evidence="13">
    <location>
        <position position="277"/>
    </location>
    <ligand>
        <name>NADPH</name>
        <dbReference type="ChEBI" id="CHEBI:57783"/>
    </ligand>
</feature>
<dbReference type="SUPFAM" id="SSF48179">
    <property type="entry name" value="6-phosphogluconate dehydrogenase C-terminal domain-like"/>
    <property type="match status" value="1"/>
</dbReference>
<feature type="binding site" evidence="13">
    <location>
        <position position="13"/>
    </location>
    <ligand>
        <name>NADPH</name>
        <dbReference type="ChEBI" id="CHEBI:57783"/>
    </ligand>
</feature>
<evidence type="ECO:0000259" key="19">
    <source>
        <dbReference type="Pfam" id="PF07479"/>
    </source>
</evidence>
<feature type="binding site" evidence="13">
    <location>
        <position position="49"/>
    </location>
    <ligand>
        <name>NADPH</name>
        <dbReference type="ChEBI" id="CHEBI:57783"/>
    </ligand>
</feature>
<dbReference type="GO" id="GO:0008654">
    <property type="term" value="P:phospholipid biosynthetic process"/>
    <property type="evidence" value="ECO:0007669"/>
    <property type="project" value="UniProtKB-KW"/>
</dbReference>
<feature type="binding site" evidence="13">
    <location>
        <position position="106"/>
    </location>
    <ligand>
        <name>NADPH</name>
        <dbReference type="ChEBI" id="CHEBI:57783"/>
    </ligand>
</feature>
<accession>A0AAE9Y846</accession>
<feature type="binding site" evidence="13">
    <location>
        <position position="134"/>
    </location>
    <ligand>
        <name>sn-glycerol 3-phosphate</name>
        <dbReference type="ChEBI" id="CHEBI:57597"/>
    </ligand>
</feature>
<dbReference type="PANTHER" id="PTHR11728:SF1">
    <property type="entry name" value="GLYCEROL-3-PHOSPHATE DEHYDROGENASE [NAD(+)] 2, CHLOROPLASTIC"/>
    <property type="match status" value="1"/>
</dbReference>
<comment type="pathway">
    <text evidence="13">Membrane lipid metabolism; glycerophospholipid metabolism.</text>
</comment>
<keyword evidence="5 13" id="KW-0520">NAD</keyword>
<comment type="function">
    <text evidence="13">Catalyzes the reduction of the glycolytic intermediate dihydroxyacetone phosphate (DHAP) to sn-glycerol 3-phosphate (G3P), the key precursor for phospholipid synthesis.</text>
</comment>
<feature type="binding site" evidence="13">
    <location>
        <position position="279"/>
    </location>
    <ligand>
        <name>NADPH</name>
        <dbReference type="ChEBI" id="CHEBI:57783"/>
    </ligand>
</feature>
<sequence>MDIRVAVIGAGSWGTTVAALAARNTPTTLWARRPELAEQITTEHRNGDYLPDHDLPDALVATADLEEAVRDCDVLVMAVPSQGFRGALEDVAEHLRPWVPVVSLTKGLEIGTRMRMSEIVTEVVPGHPVGVLTGPNLAKEILAGHAAAAVMAMDDHNVAQALQGLFRGELFRVYTNEDVVGCELGGVLKNVIAIAAGMADGLGAGDNTRAAVITRGLAEISRLGIALGGEPFTFSGLAGMGDLIATCTSTQSRNRHVGERLGRGESIDEIIAAMNMVAEGVKTSRVVMELAGENGCEMPIAAEVEAVCHEGRTALEAYTGLLKRDSGHELAGVRPDL</sequence>
<feature type="binding site" evidence="13">
    <location>
        <position position="33"/>
    </location>
    <ligand>
        <name>NADPH</name>
        <dbReference type="ChEBI" id="CHEBI:57783"/>
    </ligand>
</feature>
<dbReference type="FunFam" id="3.40.50.720:FF:000019">
    <property type="entry name" value="Glycerol-3-phosphate dehydrogenase [NAD(P)+]"/>
    <property type="match status" value="1"/>
</dbReference>
<dbReference type="InterPro" id="IPR013328">
    <property type="entry name" value="6PGD_dom2"/>
</dbReference>
<evidence type="ECO:0000256" key="6">
    <source>
        <dbReference type="ARBA" id="ARBA00023098"/>
    </source>
</evidence>
<evidence type="ECO:0000256" key="11">
    <source>
        <dbReference type="ARBA" id="ARBA00069372"/>
    </source>
</evidence>
<comment type="catalytic activity">
    <reaction evidence="13">
        <text>sn-glycerol 3-phosphate + NAD(+) = dihydroxyacetone phosphate + NADH + H(+)</text>
        <dbReference type="Rhea" id="RHEA:11092"/>
        <dbReference type="ChEBI" id="CHEBI:15378"/>
        <dbReference type="ChEBI" id="CHEBI:57540"/>
        <dbReference type="ChEBI" id="CHEBI:57597"/>
        <dbReference type="ChEBI" id="CHEBI:57642"/>
        <dbReference type="ChEBI" id="CHEBI:57945"/>
        <dbReference type="EC" id="1.1.1.94"/>
    </reaction>
</comment>
<keyword evidence="2 13" id="KW-0444">Lipid biosynthesis</keyword>
<evidence type="ECO:0000256" key="13">
    <source>
        <dbReference type="HAMAP-Rule" id="MF_00394"/>
    </source>
</evidence>
<dbReference type="GO" id="GO:0046167">
    <property type="term" value="P:glycerol-3-phosphate biosynthetic process"/>
    <property type="evidence" value="ECO:0007669"/>
    <property type="project" value="UniProtKB-UniRule"/>
</dbReference>
<feature type="binding site" evidence="13">
    <location>
        <position position="254"/>
    </location>
    <ligand>
        <name>sn-glycerol 3-phosphate</name>
        <dbReference type="ChEBI" id="CHEBI:57597"/>
    </ligand>
</feature>
<evidence type="ECO:0000256" key="16">
    <source>
        <dbReference type="PIRSR" id="PIRSR000114-3"/>
    </source>
</evidence>
<evidence type="ECO:0000256" key="5">
    <source>
        <dbReference type="ARBA" id="ARBA00023027"/>
    </source>
</evidence>
<dbReference type="InterPro" id="IPR008927">
    <property type="entry name" value="6-PGluconate_DH-like_C_sf"/>
</dbReference>
<evidence type="ECO:0000256" key="7">
    <source>
        <dbReference type="ARBA" id="ARBA00023209"/>
    </source>
</evidence>
<feature type="binding site" evidence="13">
    <location>
        <position position="242"/>
    </location>
    <ligand>
        <name>sn-glycerol 3-phosphate</name>
        <dbReference type="ChEBI" id="CHEBI:57597"/>
    </ligand>
</feature>
<dbReference type="NCBIfam" id="NF000942">
    <property type="entry name" value="PRK00094.1-4"/>
    <property type="match status" value="1"/>
</dbReference>
<dbReference type="Pfam" id="PF07479">
    <property type="entry name" value="NAD_Gly3P_dh_C"/>
    <property type="match status" value="1"/>
</dbReference>
<organism evidence="20 21">
    <name type="scientific">Iamia majanohamensis</name>
    <dbReference type="NCBI Taxonomy" id="467976"/>
    <lineage>
        <taxon>Bacteria</taxon>
        <taxon>Bacillati</taxon>
        <taxon>Actinomycetota</taxon>
        <taxon>Acidimicrobiia</taxon>
        <taxon>Acidimicrobiales</taxon>
        <taxon>Iamiaceae</taxon>
        <taxon>Iamia</taxon>
    </lineage>
</organism>
<evidence type="ECO:0000313" key="21">
    <source>
        <dbReference type="Proteomes" id="UP001216390"/>
    </source>
</evidence>
<dbReference type="GO" id="GO:0046168">
    <property type="term" value="P:glycerol-3-phosphate catabolic process"/>
    <property type="evidence" value="ECO:0007669"/>
    <property type="project" value="InterPro"/>
</dbReference>
<evidence type="ECO:0000256" key="4">
    <source>
        <dbReference type="ARBA" id="ARBA00023002"/>
    </source>
</evidence>
<comment type="similarity">
    <text evidence="1 13 17">Belongs to the NAD-dependent glycerol-3-phosphate dehydrogenase family.</text>
</comment>
<dbReference type="InterPro" id="IPR006109">
    <property type="entry name" value="G3P_DH_NAD-dep_C"/>
</dbReference>
<evidence type="ECO:0000256" key="12">
    <source>
        <dbReference type="ARBA" id="ARBA00080511"/>
    </source>
</evidence>
<dbReference type="PANTHER" id="PTHR11728">
    <property type="entry name" value="GLYCEROL-3-PHOSPHATE DEHYDROGENASE"/>
    <property type="match status" value="1"/>
</dbReference>
<reference evidence="20" key="1">
    <citation type="submission" date="2023-01" db="EMBL/GenBank/DDBJ databases">
        <title>The diversity of Class Acidimicrobiia in South China Sea sediment environments and the proposal of Iamia marina sp. nov., a novel species of the genus Iamia.</title>
        <authorList>
            <person name="He Y."/>
            <person name="Tian X."/>
        </authorList>
    </citation>
    <scope>NUCLEOTIDE SEQUENCE</scope>
    <source>
        <strain evidence="20">DSM 19957</strain>
    </source>
</reference>
<feature type="active site" description="Proton acceptor" evidence="13 14">
    <location>
        <position position="189"/>
    </location>
</feature>
<evidence type="ECO:0000256" key="1">
    <source>
        <dbReference type="ARBA" id="ARBA00011009"/>
    </source>
</evidence>
<evidence type="ECO:0000313" key="20">
    <source>
        <dbReference type="EMBL" id="WCO68322.1"/>
    </source>
</evidence>
<dbReference type="InterPro" id="IPR036291">
    <property type="entry name" value="NAD(P)-bd_dom_sf"/>
</dbReference>
<feature type="binding site" evidence="13">
    <location>
        <position position="138"/>
    </location>
    <ligand>
        <name>NADPH</name>
        <dbReference type="ChEBI" id="CHEBI:57783"/>
    </ligand>
</feature>
<feature type="binding site" evidence="13">
    <location>
        <position position="189"/>
    </location>
    <ligand>
        <name>sn-glycerol 3-phosphate</name>
        <dbReference type="ChEBI" id="CHEBI:57597"/>
    </ligand>
</feature>
<dbReference type="EC" id="1.1.1.94" evidence="10 13"/>
<keyword evidence="6 13" id="KW-0443">Lipid metabolism</keyword>
<dbReference type="Pfam" id="PF01210">
    <property type="entry name" value="NAD_Gly3P_dh_N"/>
    <property type="match status" value="1"/>
</dbReference>
<feature type="domain" description="Glycerol-3-phosphate dehydrogenase NAD-dependent N-terminal" evidence="18">
    <location>
        <begin position="5"/>
        <end position="158"/>
    </location>
</feature>
<dbReference type="GO" id="GO:0005975">
    <property type="term" value="P:carbohydrate metabolic process"/>
    <property type="evidence" value="ECO:0007669"/>
    <property type="project" value="InterPro"/>
</dbReference>
<dbReference type="EMBL" id="CP116942">
    <property type="protein sequence ID" value="WCO68322.1"/>
    <property type="molecule type" value="Genomic_DNA"/>
</dbReference>
<comment type="caution">
    <text evidence="13">Lacks conserved residue(s) required for the propagation of feature annotation.</text>
</comment>
<keyword evidence="4 13" id="KW-0560">Oxidoreductase</keyword>
<dbReference type="GO" id="GO:0005829">
    <property type="term" value="C:cytosol"/>
    <property type="evidence" value="ECO:0007669"/>
    <property type="project" value="TreeGrafter"/>
</dbReference>
<name>A0AAE9Y846_9ACTN</name>
<dbReference type="NCBIfam" id="NF009098">
    <property type="entry name" value="PRK12439.1"/>
    <property type="match status" value="1"/>
</dbReference>
<evidence type="ECO:0000256" key="8">
    <source>
        <dbReference type="ARBA" id="ARBA00023264"/>
    </source>
</evidence>